<name>A0A8S5TWJ8_9CAUD</name>
<reference evidence="1" key="1">
    <citation type="journal article" date="2021" name="Proc. Natl. Acad. Sci. U.S.A.">
        <title>A Catalog of Tens of Thousands of Viruses from Human Metagenomes Reveals Hidden Associations with Chronic Diseases.</title>
        <authorList>
            <person name="Tisza M.J."/>
            <person name="Buck C.B."/>
        </authorList>
    </citation>
    <scope>NUCLEOTIDE SEQUENCE</scope>
    <source>
        <strain evidence="1">Ctcx61</strain>
    </source>
</reference>
<sequence>MSNPFNKIIEAMREEGRFYNEPSFFIAKVSSSIPNLKVKLNNMELDKNSLMIDKSLLDRHNISIQCSNGSVTHNLNDTLNLGDTVVMIRDSDRFIIISKVVNV</sequence>
<dbReference type="Pfam" id="PF10844">
    <property type="entry name" value="DUF2577"/>
    <property type="match status" value="1"/>
</dbReference>
<protein>
    <recommendedName>
        <fullName evidence="2">DUF2577 domain-containing protein</fullName>
    </recommendedName>
</protein>
<accession>A0A8S5TWJ8</accession>
<evidence type="ECO:0000313" key="1">
    <source>
        <dbReference type="EMBL" id="DAF86563.1"/>
    </source>
</evidence>
<organism evidence="1">
    <name type="scientific">Siphoviridae sp. ctcx61</name>
    <dbReference type="NCBI Taxonomy" id="2825575"/>
    <lineage>
        <taxon>Viruses</taxon>
        <taxon>Duplodnaviria</taxon>
        <taxon>Heunggongvirae</taxon>
        <taxon>Uroviricota</taxon>
        <taxon>Caudoviricetes</taxon>
    </lineage>
</organism>
<evidence type="ECO:0008006" key="2">
    <source>
        <dbReference type="Google" id="ProtNLM"/>
    </source>
</evidence>
<dbReference type="InterPro" id="IPR022555">
    <property type="entry name" value="DUF2577"/>
</dbReference>
<dbReference type="EMBL" id="BK015949">
    <property type="protein sequence ID" value="DAF86563.1"/>
    <property type="molecule type" value="Genomic_DNA"/>
</dbReference>
<proteinExistence type="predicted"/>